<evidence type="ECO:0008006" key="4">
    <source>
        <dbReference type="Google" id="ProtNLM"/>
    </source>
</evidence>
<dbReference type="EMBL" id="MFKI01000034">
    <property type="protein sequence ID" value="OGG38012.1"/>
    <property type="molecule type" value="Genomic_DNA"/>
</dbReference>
<evidence type="ECO:0000313" key="2">
    <source>
        <dbReference type="EMBL" id="OGG38012.1"/>
    </source>
</evidence>
<dbReference type="Proteomes" id="UP000179324">
    <property type="component" value="Unassembled WGS sequence"/>
</dbReference>
<proteinExistence type="predicted"/>
<organism evidence="2 3">
    <name type="scientific">Candidatus Jorgensenbacteria bacterium GWC1_48_12</name>
    <dbReference type="NCBI Taxonomy" id="1798469"/>
    <lineage>
        <taxon>Bacteria</taxon>
        <taxon>Candidatus Joergenseniibacteriota</taxon>
    </lineage>
</organism>
<name>A0A1F6BML8_9BACT</name>
<accession>A0A1F6BML8</accession>
<reference evidence="2 3" key="1">
    <citation type="journal article" date="2016" name="Nat. Commun.">
        <title>Thousands of microbial genomes shed light on interconnected biogeochemical processes in an aquifer system.</title>
        <authorList>
            <person name="Anantharaman K."/>
            <person name="Brown C.T."/>
            <person name="Hug L.A."/>
            <person name="Sharon I."/>
            <person name="Castelle C.J."/>
            <person name="Probst A.J."/>
            <person name="Thomas B.C."/>
            <person name="Singh A."/>
            <person name="Wilkins M.J."/>
            <person name="Karaoz U."/>
            <person name="Brodie E.L."/>
            <person name="Williams K.H."/>
            <person name="Hubbard S.S."/>
            <person name="Banfield J.F."/>
        </authorList>
    </citation>
    <scope>NUCLEOTIDE SEQUENCE [LARGE SCALE GENOMIC DNA]</scope>
</reference>
<feature type="signal peptide" evidence="1">
    <location>
        <begin position="1"/>
        <end position="23"/>
    </location>
</feature>
<evidence type="ECO:0000256" key="1">
    <source>
        <dbReference type="SAM" id="SignalP"/>
    </source>
</evidence>
<feature type="chain" id="PRO_5009224860" description="Ig-like domain-containing protein" evidence="1">
    <location>
        <begin position="24"/>
        <end position="224"/>
    </location>
</feature>
<dbReference type="AlphaFoldDB" id="A0A1F6BML8"/>
<gene>
    <name evidence="2" type="ORF">A2127_01270</name>
</gene>
<sequence>MKKLLIIVLLVIGHQLLVAPVGAQTPAQVIMTWRADNFYPADFEGKAPATPGTPLAVSAEVLRGGKLTDLSDAAFTWYVDEKLRGRGEGLKEIAFSANKSVGDSHFIRVNIQSSEGEVFESSIRVPISSPMVVLESPYPNQLVKSGDRAEVTAVPYFFNVSSFQNLNFFWRVDNGATEESGNDNQLTLNTGGAKPGQTIQITGTARNIKNALEAATSRIRLVIY</sequence>
<comment type="caution">
    <text evidence="2">The sequence shown here is derived from an EMBL/GenBank/DDBJ whole genome shotgun (WGS) entry which is preliminary data.</text>
</comment>
<protein>
    <recommendedName>
        <fullName evidence="4">Ig-like domain-containing protein</fullName>
    </recommendedName>
</protein>
<keyword evidence="1" id="KW-0732">Signal</keyword>
<evidence type="ECO:0000313" key="3">
    <source>
        <dbReference type="Proteomes" id="UP000179324"/>
    </source>
</evidence>